<comment type="caution">
    <text evidence="1">The sequence shown here is derived from an EMBL/GenBank/DDBJ whole genome shotgun (WGS) entry which is preliminary data.</text>
</comment>
<dbReference type="Proteomes" id="UP000785679">
    <property type="component" value="Unassembled WGS sequence"/>
</dbReference>
<name>A0A8J8P9L2_HALGN</name>
<organism evidence="1 2">
    <name type="scientific">Halteria grandinella</name>
    <dbReference type="NCBI Taxonomy" id="5974"/>
    <lineage>
        <taxon>Eukaryota</taxon>
        <taxon>Sar</taxon>
        <taxon>Alveolata</taxon>
        <taxon>Ciliophora</taxon>
        <taxon>Intramacronucleata</taxon>
        <taxon>Spirotrichea</taxon>
        <taxon>Stichotrichia</taxon>
        <taxon>Sporadotrichida</taxon>
        <taxon>Halteriidae</taxon>
        <taxon>Halteria</taxon>
    </lineage>
</organism>
<proteinExistence type="predicted"/>
<accession>A0A8J8P9L2</accession>
<sequence length="69" mass="7994">MKSKFFLSQNLYNKYSYLSSHNANSKLQIGFFKQRSNKSKRFENLFDPYTLGKMKVLKLSIHGSILGGN</sequence>
<dbReference type="AlphaFoldDB" id="A0A8J8P9L2"/>
<dbReference type="EMBL" id="RRYP01000117">
    <property type="protein sequence ID" value="TNV87971.1"/>
    <property type="molecule type" value="Genomic_DNA"/>
</dbReference>
<evidence type="ECO:0000313" key="1">
    <source>
        <dbReference type="EMBL" id="TNV87971.1"/>
    </source>
</evidence>
<reference evidence="1" key="1">
    <citation type="submission" date="2019-06" db="EMBL/GenBank/DDBJ databases">
        <authorList>
            <person name="Zheng W."/>
        </authorList>
    </citation>
    <scope>NUCLEOTIDE SEQUENCE</scope>
    <source>
        <strain evidence="1">QDHG01</strain>
    </source>
</reference>
<evidence type="ECO:0000313" key="2">
    <source>
        <dbReference type="Proteomes" id="UP000785679"/>
    </source>
</evidence>
<keyword evidence="2" id="KW-1185">Reference proteome</keyword>
<protein>
    <submittedName>
        <fullName evidence="1">Uncharacterized protein</fullName>
    </submittedName>
</protein>
<gene>
    <name evidence="1" type="ORF">FGO68_gene7888</name>
</gene>